<accession>A0A6H1ZN11</accession>
<gene>
    <name evidence="1" type="ORF">TM448A01162_0003</name>
    <name evidence="2" type="ORF">TM448B01279_0018</name>
</gene>
<reference evidence="1" key="1">
    <citation type="submission" date="2020-03" db="EMBL/GenBank/DDBJ databases">
        <title>The deep terrestrial virosphere.</title>
        <authorList>
            <person name="Holmfeldt K."/>
            <person name="Nilsson E."/>
            <person name="Simone D."/>
            <person name="Lopez-Fernandez M."/>
            <person name="Wu X."/>
            <person name="de Brujin I."/>
            <person name="Lundin D."/>
            <person name="Andersson A."/>
            <person name="Bertilsson S."/>
            <person name="Dopson M."/>
        </authorList>
    </citation>
    <scope>NUCLEOTIDE SEQUENCE</scope>
    <source>
        <strain evidence="1">TM448A01162</strain>
        <strain evidence="2">TM448B01279</strain>
    </source>
</reference>
<protein>
    <submittedName>
        <fullName evidence="1">Uncharacterized protein</fullName>
    </submittedName>
</protein>
<dbReference type="AlphaFoldDB" id="A0A6H1ZN11"/>
<evidence type="ECO:0000313" key="1">
    <source>
        <dbReference type="EMBL" id="QJA48811.1"/>
    </source>
</evidence>
<dbReference type="EMBL" id="MT144730">
    <property type="protein sequence ID" value="QJH98394.1"/>
    <property type="molecule type" value="Genomic_DNA"/>
</dbReference>
<name>A0A6H1ZN11_9ZZZZ</name>
<dbReference type="EMBL" id="MT144104">
    <property type="protein sequence ID" value="QJA48811.1"/>
    <property type="molecule type" value="Genomic_DNA"/>
</dbReference>
<proteinExistence type="predicted"/>
<sequence>MNLIKQLGGIMQTHGYIYDKSTGEKILILVRQASYYRNLKRRFAGEDGNHFDDEENFLNEKEQLERLERLKNGETISC</sequence>
<evidence type="ECO:0000313" key="2">
    <source>
        <dbReference type="EMBL" id="QJH98394.1"/>
    </source>
</evidence>
<organism evidence="1">
    <name type="scientific">viral metagenome</name>
    <dbReference type="NCBI Taxonomy" id="1070528"/>
    <lineage>
        <taxon>unclassified sequences</taxon>
        <taxon>metagenomes</taxon>
        <taxon>organismal metagenomes</taxon>
    </lineage>
</organism>